<feature type="domain" description="CheR-type methyltransferase" evidence="1">
    <location>
        <begin position="1"/>
        <end position="274"/>
    </location>
</feature>
<sequence>MSCIDEHSYLTLCNLLSDQIALSLPPDKVYLAEARLQNLARQHTHGDINALIEKASTVADDALRTELVEAMAINETYFFRDPILSQSFLDTMVPALLEKRRRDKTLRIWSAACSTGQEAYSVAMLLDQHFPQLKEWEVTLIASDFSQSALNKAQQGCYGLNEMNRGLPARNMALYFEQQGLDWQAKPAIRERISFQKINLVREWPDSLPVFDIVLLRNVLLYFSMEDRQRVLARVRKHTANDGYLLLGSTESLEKTAGFVPAIPGNHRPFYQPA</sequence>
<dbReference type="Proteomes" id="UP000029443">
    <property type="component" value="Unassembled WGS sequence"/>
</dbReference>
<keyword evidence="3" id="KW-1185">Reference proteome</keyword>
<dbReference type="SMART" id="SM00138">
    <property type="entry name" value="MeTrc"/>
    <property type="match status" value="1"/>
</dbReference>
<dbReference type="EMBL" id="ARXU01000017">
    <property type="protein sequence ID" value="KGD59826.1"/>
    <property type="molecule type" value="Genomic_DNA"/>
</dbReference>
<keyword evidence="2" id="KW-0489">Methyltransferase</keyword>
<dbReference type="InterPro" id="IPR022642">
    <property type="entry name" value="CheR_C"/>
</dbReference>
<accession>A0ABR4W9V4</accession>
<dbReference type="Gene3D" id="3.40.50.150">
    <property type="entry name" value="Vaccinia Virus protein VP39"/>
    <property type="match status" value="1"/>
</dbReference>
<keyword evidence="2" id="KW-0808">Transferase</keyword>
<dbReference type="PANTHER" id="PTHR24422">
    <property type="entry name" value="CHEMOTAXIS PROTEIN METHYLTRANSFERASE"/>
    <property type="match status" value="1"/>
</dbReference>
<organism evidence="2 3">
    <name type="scientific">Alcanivorax jadensis T9</name>
    <dbReference type="NCBI Taxonomy" id="1177181"/>
    <lineage>
        <taxon>Bacteria</taxon>
        <taxon>Pseudomonadati</taxon>
        <taxon>Pseudomonadota</taxon>
        <taxon>Gammaproteobacteria</taxon>
        <taxon>Oceanospirillales</taxon>
        <taxon>Alcanivoracaceae</taxon>
        <taxon>Alcanivorax</taxon>
    </lineage>
</organism>
<dbReference type="GO" id="GO:0032259">
    <property type="term" value="P:methylation"/>
    <property type="evidence" value="ECO:0007669"/>
    <property type="project" value="UniProtKB-KW"/>
</dbReference>
<dbReference type="PANTHER" id="PTHR24422:SF21">
    <property type="entry name" value="CHEMOTAXIS PROTEIN METHYLTRANSFERASE 1"/>
    <property type="match status" value="1"/>
</dbReference>
<dbReference type="Pfam" id="PF01739">
    <property type="entry name" value="CheR"/>
    <property type="match status" value="1"/>
</dbReference>
<evidence type="ECO:0000259" key="1">
    <source>
        <dbReference type="PROSITE" id="PS50123"/>
    </source>
</evidence>
<proteinExistence type="predicted"/>
<dbReference type="PROSITE" id="PS50123">
    <property type="entry name" value="CHER"/>
    <property type="match status" value="1"/>
</dbReference>
<dbReference type="InterPro" id="IPR000780">
    <property type="entry name" value="CheR_MeTrfase"/>
</dbReference>
<reference evidence="2 3" key="1">
    <citation type="submission" date="2012-09" db="EMBL/GenBank/DDBJ databases">
        <title>Genome Sequence of alkane-degrading Bacterium Alcanivorax jadensis T9.</title>
        <authorList>
            <person name="Lai Q."/>
            <person name="Shao Z."/>
        </authorList>
    </citation>
    <scope>NUCLEOTIDE SEQUENCE [LARGE SCALE GENOMIC DNA]</scope>
    <source>
        <strain evidence="2 3">T9</strain>
    </source>
</reference>
<protein>
    <submittedName>
        <fullName evidence="2">CheR-type MCP methyltransferase</fullName>
    </submittedName>
</protein>
<name>A0ABR4W9V4_9GAMM</name>
<comment type="caution">
    <text evidence="2">The sequence shown here is derived from an EMBL/GenBank/DDBJ whole genome shotgun (WGS) entry which is preliminary data.</text>
</comment>
<gene>
    <name evidence="2" type="ORF">T9A_03104</name>
</gene>
<dbReference type="PRINTS" id="PR00996">
    <property type="entry name" value="CHERMTFRASE"/>
</dbReference>
<evidence type="ECO:0000313" key="3">
    <source>
        <dbReference type="Proteomes" id="UP000029443"/>
    </source>
</evidence>
<dbReference type="SUPFAM" id="SSF47757">
    <property type="entry name" value="Chemotaxis receptor methyltransferase CheR, N-terminal domain"/>
    <property type="match status" value="1"/>
</dbReference>
<evidence type="ECO:0000313" key="2">
    <source>
        <dbReference type="EMBL" id="KGD59826.1"/>
    </source>
</evidence>
<dbReference type="InterPro" id="IPR050903">
    <property type="entry name" value="Bact_Chemotaxis_MeTrfase"/>
</dbReference>
<dbReference type="GO" id="GO:0008168">
    <property type="term" value="F:methyltransferase activity"/>
    <property type="evidence" value="ECO:0007669"/>
    <property type="project" value="UniProtKB-KW"/>
</dbReference>
<dbReference type="SUPFAM" id="SSF53335">
    <property type="entry name" value="S-adenosyl-L-methionine-dependent methyltransferases"/>
    <property type="match status" value="1"/>
</dbReference>
<dbReference type="InterPro" id="IPR029063">
    <property type="entry name" value="SAM-dependent_MTases_sf"/>
</dbReference>
<dbReference type="RefSeq" id="WP_084573534.1">
    <property type="nucleotide sequence ID" value="NZ_ARXU01000017.1"/>
</dbReference>